<name>A0ACD3A7M9_9AGAR</name>
<feature type="non-terminal residue" evidence="1">
    <location>
        <position position="1"/>
    </location>
</feature>
<gene>
    <name evidence="1" type="ORF">BDN72DRAFT_777906</name>
</gene>
<sequence length="656" mass="73981">DHPFLEWIPLREKILAYILSLDSPGMITECSGCRKRDCKAYFRCTECLDDRVQCQTCVVDTHRSHPFHWVEEWNGSYFERVNLKDLGLQIHLGHPFGAACIAPAKIRKDEFIVLHTNGIHSVTMVFCACGSADHDYAQLLASRLFPATTGSPRTAATFQLLRRYQMLSFMSKISVFEFYQSLVRLTNNFGISVPVRDVFLHTLVILTEPKDRYKGFLLMVREWAHIRLMKRSGRGHDIRGIAGTRPGECALLCPACPHPGINLPENYNKLPNPTTNLLSSRWLYALFLGNDANFRLKRLDVSKDEFDPSLNDGSAYVVKESDYKDFIACHGESIATQTSTCNNHDAIKSANSRGGKGIASSGIATIDDARHDMKRPVSVGDLQKGERYVNVDYLFISSLAQNAPLRVSSSYDIACQWALNLLARVLMYGPDFDLGPRRINFMVPKFHIAAHRDECQANYSFYYTPYVGRTDGEAPERGWAAMNGIASSTKRMGPGSRRDTLDDHFGDLNWRKTVAMHISLLEKIQEAVRERSEQVATFLDLSESITVNHPNIIASWTSTVQKWEADPAQPNPFLSTKKKHSVNEVRLRLAEEDTETLNEGEDCDLVHKDISLGELFSQALEIEDQQRVLASDVKGLGAHSTSLQRAKIAERRNRHP</sequence>
<evidence type="ECO:0000313" key="2">
    <source>
        <dbReference type="Proteomes" id="UP000308600"/>
    </source>
</evidence>
<keyword evidence="2" id="KW-1185">Reference proteome</keyword>
<proteinExistence type="predicted"/>
<dbReference type="EMBL" id="ML208633">
    <property type="protein sequence ID" value="TFK61735.1"/>
    <property type="molecule type" value="Genomic_DNA"/>
</dbReference>
<organism evidence="1 2">
    <name type="scientific">Pluteus cervinus</name>
    <dbReference type="NCBI Taxonomy" id="181527"/>
    <lineage>
        <taxon>Eukaryota</taxon>
        <taxon>Fungi</taxon>
        <taxon>Dikarya</taxon>
        <taxon>Basidiomycota</taxon>
        <taxon>Agaricomycotina</taxon>
        <taxon>Agaricomycetes</taxon>
        <taxon>Agaricomycetidae</taxon>
        <taxon>Agaricales</taxon>
        <taxon>Pluteineae</taxon>
        <taxon>Pluteaceae</taxon>
        <taxon>Pluteus</taxon>
    </lineage>
</organism>
<protein>
    <submittedName>
        <fullName evidence="1">Uncharacterized protein</fullName>
    </submittedName>
</protein>
<evidence type="ECO:0000313" key="1">
    <source>
        <dbReference type="EMBL" id="TFK61735.1"/>
    </source>
</evidence>
<reference evidence="1 2" key="1">
    <citation type="journal article" date="2019" name="Nat. Ecol. Evol.">
        <title>Megaphylogeny resolves global patterns of mushroom evolution.</title>
        <authorList>
            <person name="Varga T."/>
            <person name="Krizsan K."/>
            <person name="Foldi C."/>
            <person name="Dima B."/>
            <person name="Sanchez-Garcia M."/>
            <person name="Sanchez-Ramirez S."/>
            <person name="Szollosi G.J."/>
            <person name="Szarkandi J.G."/>
            <person name="Papp V."/>
            <person name="Albert L."/>
            <person name="Andreopoulos W."/>
            <person name="Angelini C."/>
            <person name="Antonin V."/>
            <person name="Barry K.W."/>
            <person name="Bougher N.L."/>
            <person name="Buchanan P."/>
            <person name="Buyck B."/>
            <person name="Bense V."/>
            <person name="Catcheside P."/>
            <person name="Chovatia M."/>
            <person name="Cooper J."/>
            <person name="Damon W."/>
            <person name="Desjardin D."/>
            <person name="Finy P."/>
            <person name="Geml J."/>
            <person name="Haridas S."/>
            <person name="Hughes K."/>
            <person name="Justo A."/>
            <person name="Karasinski D."/>
            <person name="Kautmanova I."/>
            <person name="Kiss B."/>
            <person name="Kocsube S."/>
            <person name="Kotiranta H."/>
            <person name="LaButti K.M."/>
            <person name="Lechner B.E."/>
            <person name="Liimatainen K."/>
            <person name="Lipzen A."/>
            <person name="Lukacs Z."/>
            <person name="Mihaltcheva S."/>
            <person name="Morgado L.N."/>
            <person name="Niskanen T."/>
            <person name="Noordeloos M.E."/>
            <person name="Ohm R.A."/>
            <person name="Ortiz-Santana B."/>
            <person name="Ovrebo C."/>
            <person name="Racz N."/>
            <person name="Riley R."/>
            <person name="Savchenko A."/>
            <person name="Shiryaev A."/>
            <person name="Soop K."/>
            <person name="Spirin V."/>
            <person name="Szebenyi C."/>
            <person name="Tomsovsky M."/>
            <person name="Tulloss R.E."/>
            <person name="Uehling J."/>
            <person name="Grigoriev I.V."/>
            <person name="Vagvolgyi C."/>
            <person name="Papp T."/>
            <person name="Martin F.M."/>
            <person name="Miettinen O."/>
            <person name="Hibbett D.S."/>
            <person name="Nagy L.G."/>
        </authorList>
    </citation>
    <scope>NUCLEOTIDE SEQUENCE [LARGE SCALE GENOMIC DNA]</scope>
    <source>
        <strain evidence="1 2">NL-1719</strain>
    </source>
</reference>
<dbReference type="Proteomes" id="UP000308600">
    <property type="component" value="Unassembled WGS sequence"/>
</dbReference>
<accession>A0ACD3A7M9</accession>